<dbReference type="EMBL" id="CM042054">
    <property type="protein sequence ID" value="KAI3707665.1"/>
    <property type="molecule type" value="Genomic_DNA"/>
</dbReference>
<name>A0ACB9AGV4_ARCLA</name>
<organism evidence="1 2">
    <name type="scientific">Arctium lappa</name>
    <name type="common">Greater burdock</name>
    <name type="synonym">Lappa major</name>
    <dbReference type="NCBI Taxonomy" id="4217"/>
    <lineage>
        <taxon>Eukaryota</taxon>
        <taxon>Viridiplantae</taxon>
        <taxon>Streptophyta</taxon>
        <taxon>Embryophyta</taxon>
        <taxon>Tracheophyta</taxon>
        <taxon>Spermatophyta</taxon>
        <taxon>Magnoliopsida</taxon>
        <taxon>eudicotyledons</taxon>
        <taxon>Gunneridae</taxon>
        <taxon>Pentapetalae</taxon>
        <taxon>asterids</taxon>
        <taxon>campanulids</taxon>
        <taxon>Asterales</taxon>
        <taxon>Asteraceae</taxon>
        <taxon>Carduoideae</taxon>
        <taxon>Cardueae</taxon>
        <taxon>Arctiinae</taxon>
        <taxon>Arctium</taxon>
    </lineage>
</organism>
<comment type="caution">
    <text evidence="1">The sequence shown here is derived from an EMBL/GenBank/DDBJ whole genome shotgun (WGS) entry which is preliminary data.</text>
</comment>
<evidence type="ECO:0000313" key="1">
    <source>
        <dbReference type="EMBL" id="KAI3707665.1"/>
    </source>
</evidence>
<protein>
    <submittedName>
        <fullName evidence="1">Uncharacterized protein</fullName>
    </submittedName>
</protein>
<evidence type="ECO:0000313" key="2">
    <source>
        <dbReference type="Proteomes" id="UP001055879"/>
    </source>
</evidence>
<accession>A0ACB9AGV4</accession>
<reference evidence="1 2" key="2">
    <citation type="journal article" date="2022" name="Mol. Ecol. Resour.">
        <title>The genomes of chicory, endive, great burdock and yacon provide insights into Asteraceae paleo-polyploidization history and plant inulin production.</title>
        <authorList>
            <person name="Fan W."/>
            <person name="Wang S."/>
            <person name="Wang H."/>
            <person name="Wang A."/>
            <person name="Jiang F."/>
            <person name="Liu H."/>
            <person name="Zhao H."/>
            <person name="Xu D."/>
            <person name="Zhang Y."/>
        </authorList>
    </citation>
    <scope>NUCLEOTIDE SEQUENCE [LARGE SCALE GENOMIC DNA]</scope>
    <source>
        <strain evidence="2">cv. Niubang</strain>
    </source>
</reference>
<reference evidence="2" key="1">
    <citation type="journal article" date="2022" name="Mol. Ecol. Resour.">
        <title>The genomes of chicory, endive, great burdock and yacon provide insights into Asteraceae palaeo-polyploidization history and plant inulin production.</title>
        <authorList>
            <person name="Fan W."/>
            <person name="Wang S."/>
            <person name="Wang H."/>
            <person name="Wang A."/>
            <person name="Jiang F."/>
            <person name="Liu H."/>
            <person name="Zhao H."/>
            <person name="Xu D."/>
            <person name="Zhang Y."/>
        </authorList>
    </citation>
    <scope>NUCLEOTIDE SEQUENCE [LARGE SCALE GENOMIC DNA]</scope>
    <source>
        <strain evidence="2">cv. Niubang</strain>
    </source>
</reference>
<sequence length="168" mass="19675">MLALNETLDDIGIHHFAFVLTRPELGLVFRKERKEKKIFKVKEIFMYFDETLEWQRNQVERRNGSVKIPTKVDQKNYGGLVRPRRCVLETSYSTYSCAFPRRIYLARINAEDLFEIKLNTIMTIIHCLRSLGVENATHSIDVGLSFLRWELACEPSCLLDDEPRLGQH</sequence>
<keyword evidence="2" id="KW-1185">Reference proteome</keyword>
<dbReference type="Proteomes" id="UP001055879">
    <property type="component" value="Linkage Group LG08"/>
</dbReference>
<gene>
    <name evidence="1" type="ORF">L6452_26293</name>
</gene>
<proteinExistence type="predicted"/>